<feature type="region of interest" description="Disordered" evidence="3">
    <location>
        <begin position="303"/>
        <end position="333"/>
    </location>
</feature>
<dbReference type="eggNOG" id="KOG4717">
    <property type="taxonomic scope" value="Eukaryota"/>
</dbReference>
<dbReference type="GO" id="GO:0005524">
    <property type="term" value="F:ATP binding"/>
    <property type="evidence" value="ECO:0007669"/>
    <property type="project" value="UniProtKB-KW"/>
</dbReference>
<dbReference type="GeneID" id="7839672"/>
<dbReference type="SMART" id="SM00220">
    <property type="entry name" value="S_TKc"/>
    <property type="match status" value="1"/>
</dbReference>
<feature type="compositionally biased region" description="Basic and acidic residues" evidence="3">
    <location>
        <begin position="306"/>
        <end position="316"/>
    </location>
</feature>
<sequence>MQEKNSLRGYHILEHKGKGTLFQNFLVERDGRKYILKVFNKNDNDDTESKVEWILDKFQKNDGVYNNHLQKIIDVFHNLQQKYFVVEYFEEGNILEYMLNNNLSRLDLKLAVKVLGDVFRGISRLHEKRQYHMNLRLENIYFRNNMQSLAVCDYRILYIDKIINYYFANEYLPPEMIGKGTIDLKSEIWTLGVIFFVLVFGQFPFVDLQEIEEYTLKNNFNLKKLLKDKQILDLDSDPKQVPNKEFYLQIQEHYEKLNNFFSKIFEFMQAKRMSYIQLSQDPIFTIGYLQNLQKEREIYEQLGTDSFRESKRKESSEVGDDQQDDSTEESVQDKKYIYDMELEGAKKGVEFKNSSKGSIGEEVDQKTIANYMNQYPKNQSIYVYNQQSQQAIENSQLEVSMLISYYDRSKLIKDNINSINQLQYYYSVHFSRHEFIMQTLELILDSQNFKYKQKIILKYFLTKCALHFGQDSLQSEDTNLFYSDIWHLWKISEHKKNQKQYLSNFVKKMKVDLLHSYLQILGVKNSQLAQSDQVEVVRTLSGNEDFKNNIKKTFRKVLSSFQSSIDKIIQEKKNLSEDTVAELKRFQLRLIICSSANRCFIHDRLQDIFPQYMNEYKSYQLSSFNDWIENMNINELDLQIKNIPQHFYKNKN</sequence>
<evidence type="ECO:0000259" key="4">
    <source>
        <dbReference type="PROSITE" id="PS50011"/>
    </source>
</evidence>
<accession>Q24HH6</accession>
<evidence type="ECO:0000256" key="2">
    <source>
        <dbReference type="ARBA" id="ARBA00022840"/>
    </source>
</evidence>
<dbReference type="PANTHER" id="PTHR24346:SF30">
    <property type="entry name" value="MATERNAL EMBRYONIC LEUCINE ZIPPER KINASE"/>
    <property type="match status" value="1"/>
</dbReference>
<dbReference type="GO" id="GO:0005737">
    <property type="term" value="C:cytoplasm"/>
    <property type="evidence" value="ECO:0007669"/>
    <property type="project" value="TreeGrafter"/>
</dbReference>
<evidence type="ECO:0000313" key="6">
    <source>
        <dbReference type="Proteomes" id="UP000009168"/>
    </source>
</evidence>
<dbReference type="GO" id="GO:0004674">
    <property type="term" value="F:protein serine/threonine kinase activity"/>
    <property type="evidence" value="ECO:0007669"/>
    <property type="project" value="TreeGrafter"/>
</dbReference>
<keyword evidence="5" id="KW-0418">Kinase</keyword>
<keyword evidence="2" id="KW-0067">ATP-binding</keyword>
<dbReference type="PANTHER" id="PTHR24346">
    <property type="entry name" value="MAP/MICROTUBULE AFFINITY-REGULATING KINASE"/>
    <property type="match status" value="1"/>
</dbReference>
<dbReference type="AlphaFoldDB" id="Q24HH6"/>
<evidence type="ECO:0000256" key="1">
    <source>
        <dbReference type="ARBA" id="ARBA00022741"/>
    </source>
</evidence>
<gene>
    <name evidence="5" type="ORF">TTHERM_01001480</name>
</gene>
<evidence type="ECO:0000313" key="5">
    <source>
        <dbReference type="EMBL" id="EAS07255.3"/>
    </source>
</evidence>
<dbReference type="OrthoDB" id="4062651at2759"/>
<keyword evidence="6" id="KW-1185">Reference proteome</keyword>
<evidence type="ECO:0000256" key="3">
    <source>
        <dbReference type="SAM" id="MobiDB-lite"/>
    </source>
</evidence>
<protein>
    <submittedName>
        <fullName evidence="5">Protein kinase</fullName>
    </submittedName>
</protein>
<feature type="domain" description="Protein kinase" evidence="4">
    <location>
        <begin position="10"/>
        <end position="284"/>
    </location>
</feature>
<organism evidence="5 6">
    <name type="scientific">Tetrahymena thermophila (strain SB210)</name>
    <dbReference type="NCBI Taxonomy" id="312017"/>
    <lineage>
        <taxon>Eukaryota</taxon>
        <taxon>Sar</taxon>
        <taxon>Alveolata</taxon>
        <taxon>Ciliophora</taxon>
        <taxon>Intramacronucleata</taxon>
        <taxon>Oligohymenophorea</taxon>
        <taxon>Hymenostomatida</taxon>
        <taxon>Tetrahymenina</taxon>
        <taxon>Tetrahymenidae</taxon>
        <taxon>Tetrahymena</taxon>
    </lineage>
</organism>
<dbReference type="InterPro" id="IPR000719">
    <property type="entry name" value="Prot_kinase_dom"/>
</dbReference>
<reference evidence="6" key="1">
    <citation type="journal article" date="2006" name="PLoS Biol.">
        <title>Macronuclear genome sequence of the ciliate Tetrahymena thermophila, a model eukaryote.</title>
        <authorList>
            <person name="Eisen J.A."/>
            <person name="Coyne R.S."/>
            <person name="Wu M."/>
            <person name="Wu D."/>
            <person name="Thiagarajan M."/>
            <person name="Wortman J.R."/>
            <person name="Badger J.H."/>
            <person name="Ren Q."/>
            <person name="Amedeo P."/>
            <person name="Jones K.M."/>
            <person name="Tallon L.J."/>
            <person name="Delcher A.L."/>
            <person name="Salzberg S.L."/>
            <person name="Silva J.C."/>
            <person name="Haas B.J."/>
            <person name="Majoros W.H."/>
            <person name="Farzad M."/>
            <person name="Carlton J.M."/>
            <person name="Smith R.K. Jr."/>
            <person name="Garg J."/>
            <person name="Pearlman R.E."/>
            <person name="Karrer K.M."/>
            <person name="Sun L."/>
            <person name="Manning G."/>
            <person name="Elde N.C."/>
            <person name="Turkewitz A.P."/>
            <person name="Asai D.J."/>
            <person name="Wilkes D.E."/>
            <person name="Wang Y."/>
            <person name="Cai H."/>
            <person name="Collins K."/>
            <person name="Stewart B.A."/>
            <person name="Lee S.R."/>
            <person name="Wilamowska K."/>
            <person name="Weinberg Z."/>
            <person name="Ruzzo W.L."/>
            <person name="Wloga D."/>
            <person name="Gaertig J."/>
            <person name="Frankel J."/>
            <person name="Tsao C.-C."/>
            <person name="Gorovsky M.A."/>
            <person name="Keeling P.J."/>
            <person name="Waller R.F."/>
            <person name="Patron N.J."/>
            <person name="Cherry J.M."/>
            <person name="Stover N.A."/>
            <person name="Krieger C.J."/>
            <person name="del Toro C."/>
            <person name="Ryder H.F."/>
            <person name="Williamson S.C."/>
            <person name="Barbeau R.A."/>
            <person name="Hamilton E.P."/>
            <person name="Orias E."/>
        </authorList>
    </citation>
    <scope>NUCLEOTIDE SEQUENCE [LARGE SCALE GENOMIC DNA]</scope>
    <source>
        <strain evidence="6">SB210</strain>
    </source>
</reference>
<dbReference type="HOGENOM" id="CLU_413075_0_0_1"/>
<keyword evidence="5" id="KW-0808">Transferase</keyword>
<feature type="compositionally biased region" description="Acidic residues" evidence="3">
    <location>
        <begin position="317"/>
        <end position="330"/>
    </location>
</feature>
<dbReference type="SUPFAM" id="SSF56112">
    <property type="entry name" value="Protein kinase-like (PK-like)"/>
    <property type="match status" value="1"/>
</dbReference>
<dbReference type="Gene3D" id="1.10.510.10">
    <property type="entry name" value="Transferase(Phosphotransferase) domain 1"/>
    <property type="match status" value="1"/>
</dbReference>
<dbReference type="GO" id="GO:0035556">
    <property type="term" value="P:intracellular signal transduction"/>
    <property type="evidence" value="ECO:0007669"/>
    <property type="project" value="TreeGrafter"/>
</dbReference>
<dbReference type="RefSeq" id="XP_001027497.3">
    <property type="nucleotide sequence ID" value="XM_001027497.3"/>
</dbReference>
<proteinExistence type="predicted"/>
<dbReference type="PROSITE" id="PS50011">
    <property type="entry name" value="PROTEIN_KINASE_DOM"/>
    <property type="match status" value="1"/>
</dbReference>
<dbReference type="InterPro" id="IPR011009">
    <property type="entry name" value="Kinase-like_dom_sf"/>
</dbReference>
<dbReference type="InParanoid" id="Q24HH6"/>
<keyword evidence="1" id="KW-0547">Nucleotide-binding</keyword>
<dbReference type="EMBL" id="GG662244">
    <property type="protein sequence ID" value="EAS07255.3"/>
    <property type="molecule type" value="Genomic_DNA"/>
</dbReference>
<dbReference type="Proteomes" id="UP000009168">
    <property type="component" value="Unassembled WGS sequence"/>
</dbReference>
<dbReference type="KEGG" id="tet:TTHERM_01001480"/>
<name>Q24HH6_TETTS</name>
<dbReference type="Pfam" id="PF00069">
    <property type="entry name" value="Pkinase"/>
    <property type="match status" value="1"/>
</dbReference>
<dbReference type="STRING" id="312017.Q24HH6"/>